<dbReference type="EMBL" id="JAHKSW010000014">
    <property type="protein sequence ID" value="KAG7324395.1"/>
    <property type="molecule type" value="Genomic_DNA"/>
</dbReference>
<evidence type="ECO:0000256" key="1">
    <source>
        <dbReference type="ARBA" id="ARBA00004613"/>
    </source>
</evidence>
<evidence type="ECO:0000256" key="4">
    <source>
        <dbReference type="ARBA" id="ARBA00022525"/>
    </source>
</evidence>
<dbReference type="PANTHER" id="PTHR14356:SF2">
    <property type="entry name" value="INTERLEUKIN-21"/>
    <property type="match status" value="1"/>
</dbReference>
<comment type="caution">
    <text evidence="9">The sequence shown here is derived from an EMBL/GenBank/DDBJ whole genome shotgun (WGS) entry which is preliminary data.</text>
</comment>
<gene>
    <name evidence="9" type="ORF">KOW79_012411</name>
</gene>
<dbReference type="PANTHER" id="PTHR14356">
    <property type="entry name" value="INTERLEUKIN-15-RELATED"/>
    <property type="match status" value="1"/>
</dbReference>
<keyword evidence="3" id="KW-0202">Cytokine</keyword>
<dbReference type="GO" id="GO:0006955">
    <property type="term" value="P:immune response"/>
    <property type="evidence" value="ECO:0007669"/>
    <property type="project" value="InterPro"/>
</dbReference>
<evidence type="ECO:0000313" key="9">
    <source>
        <dbReference type="EMBL" id="KAG7324395.1"/>
    </source>
</evidence>
<proteinExistence type="inferred from homology"/>
<evidence type="ECO:0000256" key="6">
    <source>
        <dbReference type="ARBA" id="ARBA00023157"/>
    </source>
</evidence>
<evidence type="ECO:0000256" key="5">
    <source>
        <dbReference type="ARBA" id="ARBA00022729"/>
    </source>
</evidence>
<evidence type="ECO:0000256" key="2">
    <source>
        <dbReference type="ARBA" id="ARBA00006050"/>
    </source>
</evidence>
<dbReference type="Proteomes" id="UP000824219">
    <property type="component" value="Linkage Group LG14"/>
</dbReference>
<evidence type="ECO:0000256" key="3">
    <source>
        <dbReference type="ARBA" id="ARBA00022514"/>
    </source>
</evidence>
<dbReference type="SUPFAM" id="SSF47266">
    <property type="entry name" value="4-helical cytokines"/>
    <property type="match status" value="2"/>
</dbReference>
<name>A0A9D3SHT1_9TELE</name>
<keyword evidence="5" id="KW-0732">Signal</keyword>
<dbReference type="InterPro" id="IPR009079">
    <property type="entry name" value="4_helix_cytokine-like_core"/>
</dbReference>
<comment type="subcellular location">
    <subcellularLocation>
        <location evidence="1">Secreted</location>
    </subcellularLocation>
</comment>
<evidence type="ECO:0000256" key="8">
    <source>
        <dbReference type="ARBA" id="ARBA00045924"/>
    </source>
</evidence>
<dbReference type="GO" id="GO:0005126">
    <property type="term" value="F:cytokine receptor binding"/>
    <property type="evidence" value="ECO:0007669"/>
    <property type="project" value="InterPro"/>
</dbReference>
<reference evidence="9 10" key="1">
    <citation type="submission" date="2021-06" db="EMBL/GenBank/DDBJ databases">
        <title>Chromosome-level genome assembly of the red-tail catfish (Hemibagrus wyckioides).</title>
        <authorList>
            <person name="Shao F."/>
        </authorList>
    </citation>
    <scope>NUCLEOTIDE SEQUENCE [LARGE SCALE GENOMIC DNA]</scope>
    <source>
        <strain evidence="9">EC202008001</strain>
        <tissue evidence="9">Blood</tissue>
    </source>
</reference>
<protein>
    <recommendedName>
        <fullName evidence="7">Interleukin-21</fullName>
    </recommendedName>
</protein>
<keyword evidence="6" id="KW-1015">Disulfide bond</keyword>
<dbReference type="OrthoDB" id="9426569at2759"/>
<accession>A0A9D3SHT1</accession>
<dbReference type="Gene3D" id="1.20.1250.70">
    <property type="entry name" value="Interleukin-15/Interleukin-21"/>
    <property type="match status" value="2"/>
</dbReference>
<organism evidence="9 10">
    <name type="scientific">Hemibagrus wyckioides</name>
    <dbReference type="NCBI Taxonomy" id="337641"/>
    <lineage>
        <taxon>Eukaryota</taxon>
        <taxon>Metazoa</taxon>
        <taxon>Chordata</taxon>
        <taxon>Craniata</taxon>
        <taxon>Vertebrata</taxon>
        <taxon>Euteleostomi</taxon>
        <taxon>Actinopterygii</taxon>
        <taxon>Neopterygii</taxon>
        <taxon>Teleostei</taxon>
        <taxon>Ostariophysi</taxon>
        <taxon>Siluriformes</taxon>
        <taxon>Bagridae</taxon>
        <taxon>Hemibagrus</taxon>
    </lineage>
</organism>
<keyword evidence="4" id="KW-0964">Secreted</keyword>
<dbReference type="GO" id="GO:0005615">
    <property type="term" value="C:extracellular space"/>
    <property type="evidence" value="ECO:0007669"/>
    <property type="project" value="UniProtKB-KW"/>
</dbReference>
<dbReference type="GO" id="GO:0005125">
    <property type="term" value="F:cytokine activity"/>
    <property type="evidence" value="ECO:0007669"/>
    <property type="project" value="UniProtKB-KW"/>
</dbReference>
<dbReference type="AlphaFoldDB" id="A0A9D3SHT1"/>
<dbReference type="InterPro" id="IPR003443">
    <property type="entry name" value="IL-15/IL-21_fam"/>
</dbReference>
<comment type="similarity">
    <text evidence="2">Belongs to the IL-15/IL-21 family.</text>
</comment>
<keyword evidence="10" id="KW-1185">Reference proteome</keyword>
<evidence type="ECO:0000313" key="10">
    <source>
        <dbReference type="Proteomes" id="UP000824219"/>
    </source>
</evidence>
<comment type="function">
    <text evidence="8">Cytokine with immunoregulatory activity. May promote the transition between innate and adaptive immunity. Induces the production of IgG(1) and IgG(3) in B-cells. Implicated in the generation and maintenance of T follicular helper (Tfh) cells and the formation of germinal-centers. Together with IL6, control the early generation of Tfh cells and are critical for an effective antibody response to acute viral infection. May play a role in proliferation and maturation of natural killer (NK) cells in synergy with IL15. May regulate proliferation of mature B- and T-cells in response to activating stimuli. In synergy with IL15 and IL18 stimulates interferon gamma production in T-cells and NK cells. During T-cell mediated immune response may inhibit dendritic cells (DC) activation and maturation.</text>
</comment>
<evidence type="ECO:0000256" key="7">
    <source>
        <dbReference type="ARBA" id="ARBA00039957"/>
    </source>
</evidence>
<sequence length="225" mass="26110">MMTRGKLILYKAACWAQTTSPKVTKTEGLFQQAILHLKLLISKEKANEISLHSPTNDIKECCSQSALECFRKQLHSNSHKNQLKMKLARNLGKPSINAECKSCEAYPKVSSKEFLKNLQSLLQKCIRESLQCSLLELEVVESECFESRMIQFQHVNRAKENIQHLLHKMNETAEEKAHSQPCFCEVDKNKEQPNKKPYKEFIKNLKTLMQMLNSSWSFQRKIDKH</sequence>